<name>A0A0E9S0C0_ANGAN</name>
<accession>A0A0E9S0C0</accession>
<reference evidence="1" key="1">
    <citation type="submission" date="2014-11" db="EMBL/GenBank/DDBJ databases">
        <authorList>
            <person name="Amaro Gonzalez C."/>
        </authorList>
    </citation>
    <scope>NUCLEOTIDE SEQUENCE</scope>
</reference>
<dbReference type="EMBL" id="GBXM01071454">
    <property type="protein sequence ID" value="JAH37123.1"/>
    <property type="molecule type" value="Transcribed_RNA"/>
</dbReference>
<organism evidence="1">
    <name type="scientific">Anguilla anguilla</name>
    <name type="common">European freshwater eel</name>
    <name type="synonym">Muraena anguilla</name>
    <dbReference type="NCBI Taxonomy" id="7936"/>
    <lineage>
        <taxon>Eukaryota</taxon>
        <taxon>Metazoa</taxon>
        <taxon>Chordata</taxon>
        <taxon>Craniata</taxon>
        <taxon>Vertebrata</taxon>
        <taxon>Euteleostomi</taxon>
        <taxon>Actinopterygii</taxon>
        <taxon>Neopterygii</taxon>
        <taxon>Teleostei</taxon>
        <taxon>Anguilliformes</taxon>
        <taxon>Anguillidae</taxon>
        <taxon>Anguilla</taxon>
    </lineage>
</organism>
<proteinExistence type="predicted"/>
<reference evidence="1" key="2">
    <citation type="journal article" date="2015" name="Fish Shellfish Immunol.">
        <title>Early steps in the European eel (Anguilla anguilla)-Vibrio vulnificus interaction in the gills: Role of the RtxA13 toxin.</title>
        <authorList>
            <person name="Callol A."/>
            <person name="Pajuelo D."/>
            <person name="Ebbesson L."/>
            <person name="Teles M."/>
            <person name="MacKenzie S."/>
            <person name="Amaro C."/>
        </authorList>
    </citation>
    <scope>NUCLEOTIDE SEQUENCE</scope>
</reference>
<protein>
    <submittedName>
        <fullName evidence="1">Uncharacterized protein</fullName>
    </submittedName>
</protein>
<dbReference type="EMBL" id="GBXM01074604">
    <property type="protein sequence ID" value="JAH33973.1"/>
    <property type="molecule type" value="Transcribed_RNA"/>
</dbReference>
<evidence type="ECO:0000313" key="1">
    <source>
        <dbReference type="EMBL" id="JAH33973.1"/>
    </source>
</evidence>
<sequence>MYFLDIATWQYHLAYALYLEQKENTKNVHRQYEFMNDDILNAHSYRGYCTCPCSR</sequence>
<dbReference type="AlphaFoldDB" id="A0A0E9S0C0"/>